<evidence type="ECO:0000256" key="2">
    <source>
        <dbReference type="SAM" id="SignalP"/>
    </source>
</evidence>
<dbReference type="AlphaFoldDB" id="A0A7S2Y7S3"/>
<proteinExistence type="predicted"/>
<keyword evidence="2" id="KW-0732">Signal</keyword>
<dbReference type="PROSITE" id="PS51257">
    <property type="entry name" value="PROKAR_LIPOPROTEIN"/>
    <property type="match status" value="1"/>
</dbReference>
<organism evidence="3">
    <name type="scientific">Entomoneis paludosa</name>
    <dbReference type="NCBI Taxonomy" id="265537"/>
    <lineage>
        <taxon>Eukaryota</taxon>
        <taxon>Sar</taxon>
        <taxon>Stramenopiles</taxon>
        <taxon>Ochrophyta</taxon>
        <taxon>Bacillariophyta</taxon>
        <taxon>Bacillariophyceae</taxon>
        <taxon>Bacillariophycidae</taxon>
        <taxon>Entomoneidaceae</taxon>
        <taxon>Entomoneis</taxon>
    </lineage>
</organism>
<gene>
    <name evidence="3" type="ORF">APAL1065_LOCUS8533</name>
</gene>
<accession>A0A7S2Y7S3</accession>
<reference evidence="3" key="1">
    <citation type="submission" date="2021-01" db="EMBL/GenBank/DDBJ databases">
        <authorList>
            <person name="Corre E."/>
            <person name="Pelletier E."/>
            <person name="Niang G."/>
            <person name="Scheremetjew M."/>
            <person name="Finn R."/>
            <person name="Kale V."/>
            <person name="Holt S."/>
            <person name="Cochrane G."/>
            <person name="Meng A."/>
            <person name="Brown T."/>
            <person name="Cohen L."/>
        </authorList>
    </citation>
    <scope>NUCLEOTIDE SEQUENCE</scope>
    <source>
        <strain evidence="3">CCMP125</strain>
    </source>
</reference>
<evidence type="ECO:0000313" key="3">
    <source>
        <dbReference type="EMBL" id="CAD9958003.1"/>
    </source>
</evidence>
<feature type="region of interest" description="Disordered" evidence="1">
    <location>
        <begin position="145"/>
        <end position="189"/>
    </location>
</feature>
<sequence>MMISKFAFLLAMAPLVTSFAPSVSTGCLVRTDSVAQEMGYVPDGMSAAQWKQIQAKEKATKAKKKFGAVGPQSFQSRSLQSFQTDMEQGKTGHLLPVFNAKERIQRGEIKQEDIPYMQRGGNWDNSDVKGAKKVQWNSIDKKYKAQSSSSGGIDWMGVKPPKGGPATAKQKITPVPKKKNNNGWNFLKP</sequence>
<protein>
    <submittedName>
        <fullName evidence="3">Uncharacterized protein</fullName>
    </submittedName>
</protein>
<feature type="signal peptide" evidence="2">
    <location>
        <begin position="1"/>
        <end position="18"/>
    </location>
</feature>
<evidence type="ECO:0000256" key="1">
    <source>
        <dbReference type="SAM" id="MobiDB-lite"/>
    </source>
</evidence>
<dbReference type="EMBL" id="HBHT01012744">
    <property type="protein sequence ID" value="CAD9958003.1"/>
    <property type="molecule type" value="Transcribed_RNA"/>
</dbReference>
<name>A0A7S2Y7S3_9STRA</name>
<feature type="chain" id="PRO_5031478452" evidence="2">
    <location>
        <begin position="19"/>
        <end position="189"/>
    </location>
</feature>